<evidence type="ECO:0000313" key="1">
    <source>
        <dbReference type="EMBL" id="HJE38879.1"/>
    </source>
</evidence>
<dbReference type="EMBL" id="DYXT01000021">
    <property type="protein sequence ID" value="HJE38879.1"/>
    <property type="molecule type" value="Genomic_DNA"/>
</dbReference>
<name>A0A921JID2_9BACT</name>
<dbReference type="AlphaFoldDB" id="A0A921JID2"/>
<sequence length="137" mass="15898">MEKIKRLWFDEYFIHMESTEARTYKLPLVGSPRLLNATPEERDAYSIELDGTAIRWDNVDEDIFITAFYDYQDGSQNKIANLFFKYPMLSVGGMAKAIGIDRSLLYQYVYGVKTPSSSREREIFKAFRDLGAELSQI</sequence>
<reference evidence="1" key="2">
    <citation type="submission" date="2021-09" db="EMBL/GenBank/DDBJ databases">
        <authorList>
            <person name="Gilroy R."/>
        </authorList>
    </citation>
    <scope>NUCLEOTIDE SEQUENCE</scope>
    <source>
        <strain evidence="1">4100</strain>
    </source>
</reference>
<gene>
    <name evidence="1" type="ORF">K8V47_03835</name>
</gene>
<proteinExistence type="predicted"/>
<dbReference type="Gene3D" id="3.30.2020.40">
    <property type="entry name" value="Uncharacterised protein PF10387, DUF2442"/>
    <property type="match status" value="1"/>
</dbReference>
<dbReference type="Pfam" id="PF10387">
    <property type="entry name" value="DUF2442"/>
    <property type="match status" value="1"/>
</dbReference>
<comment type="caution">
    <text evidence="1">The sequence shown here is derived from an EMBL/GenBank/DDBJ whole genome shotgun (WGS) entry which is preliminary data.</text>
</comment>
<protein>
    <submittedName>
        <fullName evidence="1">DUF2442 domain-containing protein</fullName>
    </submittedName>
</protein>
<dbReference type="InterPro" id="IPR018841">
    <property type="entry name" value="DUF2442"/>
</dbReference>
<evidence type="ECO:0000313" key="2">
    <source>
        <dbReference type="Proteomes" id="UP000711407"/>
    </source>
</evidence>
<dbReference type="Proteomes" id="UP000711407">
    <property type="component" value="Unassembled WGS sequence"/>
</dbReference>
<organism evidence="1 2">
    <name type="scientific">Candidatus Amulumruptor caecigallinarius</name>
    <dbReference type="NCBI Taxonomy" id="2109911"/>
    <lineage>
        <taxon>Bacteria</taxon>
        <taxon>Pseudomonadati</taxon>
        <taxon>Bacteroidota</taxon>
        <taxon>Bacteroidia</taxon>
        <taxon>Bacteroidales</taxon>
        <taxon>Muribaculaceae</taxon>
        <taxon>Candidatus Amulumruptor</taxon>
    </lineage>
</organism>
<reference evidence="1" key="1">
    <citation type="journal article" date="2021" name="PeerJ">
        <title>Extensive microbial diversity within the chicken gut microbiome revealed by metagenomics and culture.</title>
        <authorList>
            <person name="Gilroy R."/>
            <person name="Ravi A."/>
            <person name="Getino M."/>
            <person name="Pursley I."/>
            <person name="Horton D.L."/>
            <person name="Alikhan N.F."/>
            <person name="Baker D."/>
            <person name="Gharbi K."/>
            <person name="Hall N."/>
            <person name="Watson M."/>
            <person name="Adriaenssens E.M."/>
            <person name="Foster-Nyarko E."/>
            <person name="Jarju S."/>
            <person name="Secka A."/>
            <person name="Antonio M."/>
            <person name="Oren A."/>
            <person name="Chaudhuri R.R."/>
            <person name="La Ragione R."/>
            <person name="Hildebrand F."/>
            <person name="Pallen M.J."/>
        </authorList>
    </citation>
    <scope>NUCLEOTIDE SEQUENCE</scope>
    <source>
        <strain evidence="1">4100</strain>
    </source>
</reference>
<accession>A0A921JID2</accession>